<keyword evidence="3" id="KW-1185">Reference proteome</keyword>
<reference evidence="2 3" key="1">
    <citation type="journal article" date="2010" name="Nature">
        <title>The Ectocarpus genome and the independent evolution of multicellularity in brown algae.</title>
        <authorList>
            <person name="Cock J.M."/>
            <person name="Sterck L."/>
            <person name="Rouze P."/>
            <person name="Scornet D."/>
            <person name="Allen A.E."/>
            <person name="Amoutzias G."/>
            <person name="Anthouard V."/>
            <person name="Artiguenave F."/>
            <person name="Aury J.M."/>
            <person name="Badger J.H."/>
            <person name="Beszteri B."/>
            <person name="Billiau K."/>
            <person name="Bonnet E."/>
            <person name="Bothwell J.H."/>
            <person name="Bowler C."/>
            <person name="Boyen C."/>
            <person name="Brownlee C."/>
            <person name="Carrano C.J."/>
            <person name="Charrier B."/>
            <person name="Cho G.Y."/>
            <person name="Coelho S.M."/>
            <person name="Collen J."/>
            <person name="Corre E."/>
            <person name="Da Silva C."/>
            <person name="Delage L."/>
            <person name="Delaroque N."/>
            <person name="Dittami S.M."/>
            <person name="Doulbeau S."/>
            <person name="Elias M."/>
            <person name="Farnham G."/>
            <person name="Gachon C.M."/>
            <person name="Gschloessl B."/>
            <person name="Heesch S."/>
            <person name="Jabbari K."/>
            <person name="Jubin C."/>
            <person name="Kawai H."/>
            <person name="Kimura K."/>
            <person name="Kloareg B."/>
            <person name="Kupper F.C."/>
            <person name="Lang D."/>
            <person name="Le Bail A."/>
            <person name="Leblanc C."/>
            <person name="Lerouge P."/>
            <person name="Lohr M."/>
            <person name="Lopez P.J."/>
            <person name="Martens C."/>
            <person name="Maumus F."/>
            <person name="Michel G."/>
            <person name="Miranda-Saavedra D."/>
            <person name="Morales J."/>
            <person name="Moreau H."/>
            <person name="Motomura T."/>
            <person name="Nagasato C."/>
            <person name="Napoli C.A."/>
            <person name="Nelson D.R."/>
            <person name="Nyvall-Collen P."/>
            <person name="Peters A.F."/>
            <person name="Pommier C."/>
            <person name="Potin P."/>
            <person name="Poulain J."/>
            <person name="Quesneville H."/>
            <person name="Read B."/>
            <person name="Rensing S.A."/>
            <person name="Ritter A."/>
            <person name="Rousvoal S."/>
            <person name="Samanta M."/>
            <person name="Samson G."/>
            <person name="Schroeder D.C."/>
            <person name="Segurens B."/>
            <person name="Strittmatter M."/>
            <person name="Tonon T."/>
            <person name="Tregear J.W."/>
            <person name="Valentin K."/>
            <person name="von Dassow P."/>
            <person name="Yamagishi T."/>
            <person name="Van de Peer Y."/>
            <person name="Wincker P."/>
        </authorList>
    </citation>
    <scope>NUCLEOTIDE SEQUENCE [LARGE SCALE GENOMIC DNA]</scope>
    <source>
        <strain evidence="3">Ec32 / CCAP1310/4</strain>
    </source>
</reference>
<feature type="region of interest" description="Disordered" evidence="1">
    <location>
        <begin position="179"/>
        <end position="219"/>
    </location>
</feature>
<dbReference type="EMBL" id="FN649760">
    <property type="protein sequence ID" value="CBJ31546.1"/>
    <property type="molecule type" value="Genomic_DNA"/>
</dbReference>
<feature type="region of interest" description="Disordered" evidence="1">
    <location>
        <begin position="71"/>
        <end position="100"/>
    </location>
</feature>
<dbReference type="AlphaFoldDB" id="D7FU19"/>
<evidence type="ECO:0000313" key="2">
    <source>
        <dbReference type="EMBL" id="CBJ31546.1"/>
    </source>
</evidence>
<dbReference type="InParanoid" id="D7FU19"/>
<evidence type="ECO:0000313" key="3">
    <source>
        <dbReference type="Proteomes" id="UP000002630"/>
    </source>
</evidence>
<protein>
    <submittedName>
        <fullName evidence="2">Uncharacterized protein</fullName>
    </submittedName>
</protein>
<accession>D7FU19</accession>
<organism evidence="2 3">
    <name type="scientific">Ectocarpus siliculosus</name>
    <name type="common">Brown alga</name>
    <name type="synonym">Conferva siliculosa</name>
    <dbReference type="NCBI Taxonomy" id="2880"/>
    <lineage>
        <taxon>Eukaryota</taxon>
        <taxon>Sar</taxon>
        <taxon>Stramenopiles</taxon>
        <taxon>Ochrophyta</taxon>
        <taxon>PX clade</taxon>
        <taxon>Phaeophyceae</taxon>
        <taxon>Ectocarpales</taxon>
        <taxon>Ectocarpaceae</taxon>
        <taxon>Ectocarpus</taxon>
    </lineage>
</organism>
<dbReference type="Proteomes" id="UP000002630">
    <property type="component" value="Unassembled WGS sequence"/>
</dbReference>
<gene>
    <name evidence="2" type="ORF">Esi_0263_0022</name>
</gene>
<evidence type="ECO:0000256" key="1">
    <source>
        <dbReference type="SAM" id="MobiDB-lite"/>
    </source>
</evidence>
<name>D7FU19_ECTSI</name>
<proteinExistence type="predicted"/>
<feature type="compositionally biased region" description="Gly residues" evidence="1">
    <location>
        <begin position="87"/>
        <end position="99"/>
    </location>
</feature>
<feature type="compositionally biased region" description="Low complexity" evidence="1">
    <location>
        <begin position="189"/>
        <end position="207"/>
    </location>
</feature>
<sequence>MLIHTAVASLAPRQAMRHRKGRQRKAVSLTPPSDFLSGGDREVLASYTAFSYQGNFSDVVCRLMDTLPHQSPASGMGRKRLGRDRAGGGSRTDGGGGLTGIERVRHHDGDHVFYLYVTAELGILCVTDGIPVDQEVFAYLALVEEAVSSAVAPLRRAADAETVRRAASLALVESMNTWTSQVDGGGRASPDPRSSPTPTRSTTPISGDSRRSSASRHSKKTGQCSLERCGCCSAKATHWATDIPPTFECGSDLENARMSRRRLLSRRRMVGGGVSCFVCEGGPR</sequence>